<dbReference type="InterPro" id="IPR016712">
    <property type="entry name" value="Rbsml_bS1m-like"/>
</dbReference>
<dbReference type="STRING" id="1330018.A0A167RNB0"/>
<keyword evidence="2" id="KW-1185">Reference proteome</keyword>
<dbReference type="PANTHER" id="PTHR28058:SF1">
    <property type="entry name" value="SMALL RIBOSOMAL SUBUNIT PROTEIN BS1M"/>
    <property type="match status" value="1"/>
</dbReference>
<dbReference type="OrthoDB" id="2735536at2759"/>
<name>A0A167RNB0_CALVF</name>
<dbReference type="EMBL" id="KV417267">
    <property type="protein sequence ID" value="KZP01098.1"/>
    <property type="molecule type" value="Genomic_DNA"/>
</dbReference>
<reference evidence="1 2" key="1">
    <citation type="journal article" date="2016" name="Mol. Biol. Evol.">
        <title>Comparative Genomics of Early-Diverging Mushroom-Forming Fungi Provides Insights into the Origins of Lignocellulose Decay Capabilities.</title>
        <authorList>
            <person name="Nagy L.G."/>
            <person name="Riley R."/>
            <person name="Tritt A."/>
            <person name="Adam C."/>
            <person name="Daum C."/>
            <person name="Floudas D."/>
            <person name="Sun H."/>
            <person name="Yadav J.S."/>
            <person name="Pangilinan J."/>
            <person name="Larsson K.H."/>
            <person name="Matsuura K."/>
            <person name="Barry K."/>
            <person name="Labutti K."/>
            <person name="Kuo R."/>
            <person name="Ohm R.A."/>
            <person name="Bhattacharya S.S."/>
            <person name="Shirouzu T."/>
            <person name="Yoshinaga Y."/>
            <person name="Martin F.M."/>
            <person name="Grigoriev I.V."/>
            <person name="Hibbett D.S."/>
        </authorList>
    </citation>
    <scope>NUCLEOTIDE SEQUENCE [LARGE SCALE GENOMIC DNA]</scope>
    <source>
        <strain evidence="1 2">TUFC12733</strain>
    </source>
</reference>
<evidence type="ECO:0000313" key="1">
    <source>
        <dbReference type="EMBL" id="KZP01098.1"/>
    </source>
</evidence>
<accession>A0A167RNB0</accession>
<sequence length="507" mass="57683">MASKMASTSSTAPPSAFASLLRQSKFASYDRGIGQVYTSPPAHRVRGNYGFKHPTPSTAKSRKFKYINVTEPDSPYKVMFWQSAERSARWMNTMDELGPRFNTVSRKMGTRSTWGTWLSETRPKDMEVWYDAGEFSTFAPPAFAADADGAHEHEPQRYPTRNFDRLRQDKFWKYVERARGLRNQFKEWVESERRSGRNQHKYTMTSDTPTLAHYPHAAPLFLEFLAQRRPHNWHTELIPAPHPSAALSYHLPSALQTFLESQPLTGHILGADAYNRDEQDGDDHVDGEVGGRHRMREDTTLVGFAGHVSRISRRDTKLAQSVQAMQKLRDDPELGKGRFRVWNAQLIVPPRVADGTRGRPFDSVQSARVTVEVREVHEGMPEMPNEARPGSPAYITADLSAYRPAFDVRPRTLPLDITTMRTNLISSSGRRTYLATNSDIISTLDTLLDSQGRPQGPDGRYAEPIEGHYEQHDVAYTEQDVYEPVDAAYTEETFEHGYEDEYDAHAR</sequence>
<proteinExistence type="predicted"/>
<dbReference type="PANTHER" id="PTHR28058">
    <property type="entry name" value="37S RIBOSOMAL PROTEIN MRP51, MITOCHONDRIAL"/>
    <property type="match status" value="1"/>
</dbReference>
<gene>
    <name evidence="1" type="ORF">CALVIDRAFT_532710</name>
</gene>
<evidence type="ECO:0000313" key="2">
    <source>
        <dbReference type="Proteomes" id="UP000076738"/>
    </source>
</evidence>
<protein>
    <submittedName>
        <fullName evidence="1">Uncharacterized protein</fullName>
    </submittedName>
</protein>
<dbReference type="Proteomes" id="UP000076738">
    <property type="component" value="Unassembled WGS sequence"/>
</dbReference>
<dbReference type="Pfam" id="PF11709">
    <property type="entry name" value="Mit_ribos_Mrp51"/>
    <property type="match status" value="1"/>
</dbReference>
<organism evidence="1 2">
    <name type="scientific">Calocera viscosa (strain TUFC12733)</name>
    <dbReference type="NCBI Taxonomy" id="1330018"/>
    <lineage>
        <taxon>Eukaryota</taxon>
        <taxon>Fungi</taxon>
        <taxon>Dikarya</taxon>
        <taxon>Basidiomycota</taxon>
        <taxon>Agaricomycotina</taxon>
        <taxon>Dacrymycetes</taxon>
        <taxon>Dacrymycetales</taxon>
        <taxon>Dacrymycetaceae</taxon>
        <taxon>Calocera</taxon>
    </lineage>
</organism>
<dbReference type="AlphaFoldDB" id="A0A167RNB0"/>